<feature type="transmembrane region" description="Helical" evidence="1">
    <location>
        <begin position="222"/>
        <end position="239"/>
    </location>
</feature>
<dbReference type="Gene3D" id="3.10.620.30">
    <property type="match status" value="1"/>
</dbReference>
<dbReference type="EMBL" id="DF820479">
    <property type="protein sequence ID" value="GAK61382.1"/>
    <property type="molecule type" value="Genomic_DNA"/>
</dbReference>
<evidence type="ECO:0000313" key="2">
    <source>
        <dbReference type="EMBL" id="GAK61382.1"/>
    </source>
</evidence>
<proteinExistence type="predicted"/>
<accession>A0A081C9X7</accession>
<dbReference type="eggNOG" id="COG1305">
    <property type="taxonomic scope" value="Bacteria"/>
</dbReference>
<keyword evidence="3" id="KW-1185">Reference proteome</keyword>
<evidence type="ECO:0000256" key="1">
    <source>
        <dbReference type="SAM" id="Phobius"/>
    </source>
</evidence>
<protein>
    <recommendedName>
        <fullName evidence="4">Transglutaminase-like domain-containing protein</fullName>
    </recommendedName>
</protein>
<evidence type="ECO:0008006" key="4">
    <source>
        <dbReference type="Google" id="ProtNLM"/>
    </source>
</evidence>
<keyword evidence="1" id="KW-0472">Membrane</keyword>
<organism evidence="2">
    <name type="scientific">Vecturithrix granuli</name>
    <dbReference type="NCBI Taxonomy" id="1499967"/>
    <lineage>
        <taxon>Bacteria</taxon>
        <taxon>Candidatus Moduliflexota</taxon>
        <taxon>Candidatus Vecturitrichia</taxon>
        <taxon>Candidatus Vecturitrichales</taxon>
        <taxon>Candidatus Vecturitrichaceae</taxon>
        <taxon>Candidatus Vecturithrix</taxon>
    </lineage>
</organism>
<gene>
    <name evidence="2" type="ORF">U27_01282</name>
</gene>
<feature type="transmembrane region" description="Helical" evidence="1">
    <location>
        <begin position="193"/>
        <end position="215"/>
    </location>
</feature>
<dbReference type="Proteomes" id="UP000030661">
    <property type="component" value="Unassembled WGS sequence"/>
</dbReference>
<dbReference type="SUPFAM" id="SSF54001">
    <property type="entry name" value="Cysteine proteinases"/>
    <property type="match status" value="1"/>
</dbReference>
<dbReference type="InterPro" id="IPR038765">
    <property type="entry name" value="Papain-like_cys_pep_sf"/>
</dbReference>
<dbReference type="HOGENOM" id="CLU_955339_0_0_0"/>
<feature type="transmembrane region" description="Helical" evidence="1">
    <location>
        <begin position="259"/>
        <end position="276"/>
    </location>
</feature>
<feature type="transmembrane region" description="Helical" evidence="1">
    <location>
        <begin position="20"/>
        <end position="37"/>
    </location>
</feature>
<sequence>MRRFMIFWEKTARLPFWQRLLLKIGLFGGVLFLVLYPRPGLFVKQLENYFQMDALIQADFPGLEAINREIDLLLEQKEHTPRQEFLTVQSYVYRHIKYAYDWETWGNIDFWPTAQQVWELQQEDCDGRAILAASILRARGFESARLAGNVRHIWVEVEDYELMGPDTEKTIRREGDKLVVTLPSLQLLLGSTAIYIADFPAIRHLILFFTAIILLYHPAKNLTHFLGMTITGLVGFLLLKDWAHQAMESEAISLNGNFWAGNGLMLFAIGFALWSSRIHAKAMSEIYPSTR</sequence>
<name>A0A081C9X7_VECG1</name>
<dbReference type="AlphaFoldDB" id="A0A081C9X7"/>
<dbReference type="STRING" id="1499967.U27_01282"/>
<evidence type="ECO:0000313" key="3">
    <source>
        <dbReference type="Proteomes" id="UP000030661"/>
    </source>
</evidence>
<keyword evidence="1" id="KW-1133">Transmembrane helix</keyword>
<keyword evidence="1" id="KW-0812">Transmembrane</keyword>
<reference evidence="2" key="1">
    <citation type="journal article" date="2015" name="PeerJ">
        <title>First genomic representation of candidate bacterial phylum KSB3 points to enhanced environmental sensing as a trigger of wastewater bulking.</title>
        <authorList>
            <person name="Sekiguchi Y."/>
            <person name="Ohashi A."/>
            <person name="Parks D.H."/>
            <person name="Yamauchi T."/>
            <person name="Tyson G.W."/>
            <person name="Hugenholtz P."/>
        </authorList>
    </citation>
    <scope>NUCLEOTIDE SEQUENCE [LARGE SCALE GENOMIC DNA]</scope>
</reference>